<feature type="domain" description="Putative exodeoxyribonuclease 8 PDDEXK-like" evidence="1">
    <location>
        <begin position="30"/>
        <end position="253"/>
    </location>
</feature>
<name>A0A8S5N6R1_9CAUD</name>
<proteinExistence type="predicted"/>
<organism evidence="2">
    <name type="scientific">Myoviridae sp. ctsip2</name>
    <dbReference type="NCBI Taxonomy" id="2826705"/>
    <lineage>
        <taxon>Viruses</taxon>
        <taxon>Duplodnaviria</taxon>
        <taxon>Heunggongvirae</taxon>
        <taxon>Uroviricota</taxon>
        <taxon>Caudoviricetes</taxon>
    </lineage>
</organism>
<accession>A0A8S5N6R1</accession>
<keyword evidence="2" id="KW-0540">Nuclease</keyword>
<keyword evidence="2" id="KW-0269">Exonuclease</keyword>
<dbReference type="GO" id="GO:0004527">
    <property type="term" value="F:exonuclease activity"/>
    <property type="evidence" value="ECO:0007669"/>
    <property type="project" value="UniProtKB-KW"/>
</dbReference>
<dbReference type="Pfam" id="PF12684">
    <property type="entry name" value="DUF3799"/>
    <property type="match status" value="1"/>
</dbReference>
<evidence type="ECO:0000259" key="1">
    <source>
        <dbReference type="Pfam" id="PF12684"/>
    </source>
</evidence>
<sequence length="267" mass="31389">MTTLKRTKKKRFKLTNENYYSQEANQAYFSVSQVKDFLECEAYAMAKINGEWVEEPTTPMLIGSYVDSWFEGTLEEFKERTPDLFKKDGTLKKDYEKAENIIERVQKDELFMRCMSGEKQVIMTGEFLGAQWKIKMDSYIPHEAIVDLKVVQKLRDITYKNGFKQTFIEKWLYDLQLGVYQEIVRQNTGELLDCIIAGVDKQEYPDLDCILIPNDQLEFQRNQLIFKMPRIIEVKNHNETPVRCGVCDYCRATKKLARLILPNELIV</sequence>
<keyword evidence="2" id="KW-0378">Hydrolase</keyword>
<dbReference type="InterPro" id="IPR024432">
    <property type="entry name" value="Put_RecE_PDDEXK-like_dom"/>
</dbReference>
<protein>
    <submittedName>
        <fullName evidence="2">Exonuclease</fullName>
    </submittedName>
</protein>
<evidence type="ECO:0000313" key="2">
    <source>
        <dbReference type="EMBL" id="DAD89819.1"/>
    </source>
</evidence>
<dbReference type="EMBL" id="BK015070">
    <property type="protein sequence ID" value="DAD89819.1"/>
    <property type="molecule type" value="Genomic_DNA"/>
</dbReference>
<dbReference type="InterPro" id="IPR011604">
    <property type="entry name" value="PDDEXK-like_dom_sf"/>
</dbReference>
<dbReference type="Gene3D" id="3.90.320.10">
    <property type="match status" value="1"/>
</dbReference>
<reference evidence="2" key="1">
    <citation type="journal article" date="2021" name="Proc. Natl. Acad. Sci. U.S.A.">
        <title>A Catalog of Tens of Thousands of Viruses from Human Metagenomes Reveals Hidden Associations with Chronic Diseases.</title>
        <authorList>
            <person name="Tisza M.J."/>
            <person name="Buck C.B."/>
        </authorList>
    </citation>
    <scope>NUCLEOTIDE SEQUENCE</scope>
    <source>
        <strain evidence="2">Ctsip2</strain>
    </source>
</reference>